<gene>
    <name evidence="1" type="ORF">LTR36_000562</name>
</gene>
<dbReference type="AlphaFoldDB" id="A0AAV9JRF6"/>
<organism evidence="1 2">
    <name type="scientific">Oleoguttula mirabilis</name>
    <dbReference type="NCBI Taxonomy" id="1507867"/>
    <lineage>
        <taxon>Eukaryota</taxon>
        <taxon>Fungi</taxon>
        <taxon>Dikarya</taxon>
        <taxon>Ascomycota</taxon>
        <taxon>Pezizomycotina</taxon>
        <taxon>Dothideomycetes</taxon>
        <taxon>Dothideomycetidae</taxon>
        <taxon>Mycosphaerellales</taxon>
        <taxon>Teratosphaeriaceae</taxon>
        <taxon>Oleoguttula</taxon>
    </lineage>
</organism>
<sequence length="278" mass="31005">MLSGLGKRDFHNGTLLSLPGLRSLRLEDLAGVTDQGIEQLAYGRLSLSLERLCLVGLELTSLRVVQVLLANMCRLKRFTMVQKTSPGFRPGLESASALKGLGSRTLQYLHWDVLVAGSATTLIANTIASGRLPALRKVKVPCDYDGAIQALCRPIAHEALNAIDLELLERFNNERYERFLRVSQIQAQLRIRESRQQPSFNVVVHDENERVSATHVIGSYIGSMESGIEYSLEPDVEGSHYALVDFSDVAAPSWVYETMNEMERSVRGEQVLDVRMLF</sequence>
<comment type="caution">
    <text evidence="1">The sequence shown here is derived from an EMBL/GenBank/DDBJ whole genome shotgun (WGS) entry which is preliminary data.</text>
</comment>
<dbReference type="EMBL" id="JAVFHQ010000010">
    <property type="protein sequence ID" value="KAK4547605.1"/>
    <property type="molecule type" value="Genomic_DNA"/>
</dbReference>
<keyword evidence="2" id="KW-1185">Reference proteome</keyword>
<evidence type="ECO:0000313" key="1">
    <source>
        <dbReference type="EMBL" id="KAK4547605.1"/>
    </source>
</evidence>
<name>A0AAV9JRF6_9PEZI</name>
<dbReference type="InterPro" id="IPR032675">
    <property type="entry name" value="LRR_dom_sf"/>
</dbReference>
<dbReference type="Gene3D" id="3.80.10.10">
    <property type="entry name" value="Ribonuclease Inhibitor"/>
    <property type="match status" value="1"/>
</dbReference>
<reference evidence="1 2" key="1">
    <citation type="submission" date="2021-11" db="EMBL/GenBank/DDBJ databases">
        <title>Black yeast isolated from Biological Soil Crust.</title>
        <authorList>
            <person name="Kurbessoian T."/>
        </authorList>
    </citation>
    <scope>NUCLEOTIDE SEQUENCE [LARGE SCALE GENOMIC DNA]</scope>
    <source>
        <strain evidence="1 2">CCFEE 5522</strain>
    </source>
</reference>
<accession>A0AAV9JRF6</accession>
<dbReference type="Proteomes" id="UP001324427">
    <property type="component" value="Unassembled WGS sequence"/>
</dbReference>
<protein>
    <submittedName>
        <fullName evidence="1">Uncharacterized protein</fullName>
    </submittedName>
</protein>
<evidence type="ECO:0000313" key="2">
    <source>
        <dbReference type="Proteomes" id="UP001324427"/>
    </source>
</evidence>
<proteinExistence type="predicted"/>